<dbReference type="PROSITE" id="PS50048">
    <property type="entry name" value="ZN2_CY6_FUNGAL_2"/>
    <property type="match status" value="1"/>
</dbReference>
<feature type="compositionally biased region" description="Polar residues" evidence="6">
    <location>
        <begin position="704"/>
        <end position="721"/>
    </location>
</feature>
<feature type="region of interest" description="Disordered" evidence="6">
    <location>
        <begin position="1"/>
        <end position="32"/>
    </location>
</feature>
<organism evidence="8 9">
    <name type="scientific">Macrophomina phaseolina</name>
    <dbReference type="NCBI Taxonomy" id="35725"/>
    <lineage>
        <taxon>Eukaryota</taxon>
        <taxon>Fungi</taxon>
        <taxon>Dikarya</taxon>
        <taxon>Ascomycota</taxon>
        <taxon>Pezizomycotina</taxon>
        <taxon>Dothideomycetes</taxon>
        <taxon>Dothideomycetes incertae sedis</taxon>
        <taxon>Botryosphaeriales</taxon>
        <taxon>Botryosphaeriaceae</taxon>
        <taxon>Macrophomina</taxon>
    </lineage>
</organism>
<dbReference type="InterPro" id="IPR050815">
    <property type="entry name" value="TF_fung"/>
</dbReference>
<evidence type="ECO:0000256" key="4">
    <source>
        <dbReference type="ARBA" id="ARBA00023163"/>
    </source>
</evidence>
<dbReference type="PANTHER" id="PTHR47338">
    <property type="entry name" value="ZN(II)2CYS6 TRANSCRIPTION FACTOR (EUROFUNG)-RELATED"/>
    <property type="match status" value="1"/>
</dbReference>
<keyword evidence="4" id="KW-0804">Transcription</keyword>
<evidence type="ECO:0000256" key="5">
    <source>
        <dbReference type="ARBA" id="ARBA00023242"/>
    </source>
</evidence>
<comment type="subcellular location">
    <subcellularLocation>
        <location evidence="1">Nucleus</location>
    </subcellularLocation>
</comment>
<dbReference type="Pfam" id="PF04082">
    <property type="entry name" value="Fungal_trans"/>
    <property type="match status" value="1"/>
</dbReference>
<dbReference type="CDD" id="cd12148">
    <property type="entry name" value="fungal_TF_MHR"/>
    <property type="match status" value="1"/>
</dbReference>
<evidence type="ECO:0000256" key="3">
    <source>
        <dbReference type="ARBA" id="ARBA00023015"/>
    </source>
</evidence>
<keyword evidence="9" id="KW-1185">Reference proteome</keyword>
<dbReference type="CDD" id="cd00067">
    <property type="entry name" value="GAL4"/>
    <property type="match status" value="1"/>
</dbReference>
<feature type="region of interest" description="Disordered" evidence="6">
    <location>
        <begin position="694"/>
        <end position="721"/>
    </location>
</feature>
<sequence length="841" mass="94155">MPDQNTETRALANGEKRSSRNHDEENGPDGRDAGPAYVLKACFKSKADSFHPTFSCQSCRKRKAKCSRQQPCSQCDTLGIQCVYDESKLRPGLRTGAIESLSQRVASLEQMFIGQSMLLRPLLERAFQDYKLSSSRPASSSSCSDFTADSQALKRKLISIAESSYPDDSAPPVLDESARPTAKRSRVENEVATSHNPVTNIPTFDPLIPPQDILVRLVDLYFLRLHPWIPVLHVRSFREQMKDTSQHPKLASIFHAIVSVCARFSIDPYYTSHSDLRGLCKRCRDTVILKSMETVTVQNLQALVIVAFDIIGSGRGPMAWSVVNSLTRSVEQLQLSVEDGEEDSLRNGDEYLFRRMSFLKSVNNWVESEERRRVFWNVFLMDRFCSIGTGWNNSLTSADVRRRLPCEGAIWEAGSPVITPYFGIGESMTPAQQGLTPTTERFTANENEADSIGGFAFCIEATESLNLVTKFFLQHGINFRSLQSIQIWLMRFKELDLRLVRWRLFLPPKWRTACALNEDGNMDPNMTLAHITHNAAVIQLHQSIAYPAKQWTRYSATLPSSASAETCLSAAREIIMIAKEYLGANYGITNPQFSFCLFIAGRVLLTHSARHAQPFVSEICTTIEILHDIARRWSGEHYTGVADSQGSLASRFADRLEATQASVRKGDRNISNPVLDIRQPAYSEQVEATEEFAEKGGRHGATPAYQNQHNTVTRSAPEQNERNNITPHGVPGAADFEQSPDSISLAFPPLPTSFQQIDFSSDTFDPISQMGDLQSIDALHTGNPYIALEDFNNMFGDPSQEVCIMFEVKTGYVRISDLILFQSFRISTYADVHSSQEASIE</sequence>
<dbReference type="EMBL" id="JAGTJR010000050">
    <property type="protein sequence ID" value="KAH7028369.1"/>
    <property type="molecule type" value="Genomic_DNA"/>
</dbReference>
<evidence type="ECO:0000256" key="2">
    <source>
        <dbReference type="ARBA" id="ARBA00022723"/>
    </source>
</evidence>
<keyword evidence="5" id="KW-0539">Nucleus</keyword>
<dbReference type="SMART" id="SM00906">
    <property type="entry name" value="Fungal_trans"/>
    <property type="match status" value="1"/>
</dbReference>
<gene>
    <name evidence="8" type="ORF">B0J12DRAFT_584264</name>
</gene>
<keyword evidence="3" id="KW-0805">Transcription regulation</keyword>
<comment type="caution">
    <text evidence="8">The sequence shown here is derived from an EMBL/GenBank/DDBJ whole genome shotgun (WGS) entry which is preliminary data.</text>
</comment>
<dbReference type="Gene3D" id="4.10.240.10">
    <property type="entry name" value="Zn(2)-C6 fungal-type DNA-binding domain"/>
    <property type="match status" value="1"/>
</dbReference>
<evidence type="ECO:0000259" key="7">
    <source>
        <dbReference type="PROSITE" id="PS50048"/>
    </source>
</evidence>
<reference evidence="8 9" key="1">
    <citation type="journal article" date="2021" name="Nat. Commun.">
        <title>Genetic determinants of endophytism in the Arabidopsis root mycobiome.</title>
        <authorList>
            <person name="Mesny F."/>
            <person name="Miyauchi S."/>
            <person name="Thiergart T."/>
            <person name="Pickel B."/>
            <person name="Atanasova L."/>
            <person name="Karlsson M."/>
            <person name="Huettel B."/>
            <person name="Barry K.W."/>
            <person name="Haridas S."/>
            <person name="Chen C."/>
            <person name="Bauer D."/>
            <person name="Andreopoulos W."/>
            <person name="Pangilinan J."/>
            <person name="LaButti K."/>
            <person name="Riley R."/>
            <person name="Lipzen A."/>
            <person name="Clum A."/>
            <person name="Drula E."/>
            <person name="Henrissat B."/>
            <person name="Kohler A."/>
            <person name="Grigoriev I.V."/>
            <person name="Martin F.M."/>
            <person name="Hacquard S."/>
        </authorList>
    </citation>
    <scope>NUCLEOTIDE SEQUENCE [LARGE SCALE GENOMIC DNA]</scope>
    <source>
        <strain evidence="8 9">MPI-SDFR-AT-0080</strain>
    </source>
</reference>
<feature type="compositionally biased region" description="Basic and acidic residues" evidence="6">
    <location>
        <begin position="14"/>
        <end position="32"/>
    </location>
</feature>
<dbReference type="InterPro" id="IPR007219">
    <property type="entry name" value="XnlR_reg_dom"/>
</dbReference>
<evidence type="ECO:0000256" key="1">
    <source>
        <dbReference type="ARBA" id="ARBA00004123"/>
    </source>
</evidence>
<dbReference type="Proteomes" id="UP000774617">
    <property type="component" value="Unassembled WGS sequence"/>
</dbReference>
<protein>
    <submittedName>
        <fullName evidence="8">Fungal-specific transcription factor domain-containing protein</fullName>
    </submittedName>
</protein>
<feature type="region of interest" description="Disordered" evidence="6">
    <location>
        <begin position="164"/>
        <end position="194"/>
    </location>
</feature>
<keyword evidence="2" id="KW-0479">Metal-binding</keyword>
<accession>A0ABQ8FUX5</accession>
<dbReference type="PANTHER" id="PTHR47338:SF23">
    <property type="entry name" value="ZN(II)2CYS6 TRANSCRIPTION FACTOR (EUROFUNG)"/>
    <property type="match status" value="1"/>
</dbReference>
<dbReference type="InterPro" id="IPR001138">
    <property type="entry name" value="Zn2Cys6_DnaBD"/>
</dbReference>
<dbReference type="PROSITE" id="PS00463">
    <property type="entry name" value="ZN2_CY6_FUNGAL_1"/>
    <property type="match status" value="1"/>
</dbReference>
<dbReference type="Pfam" id="PF00172">
    <property type="entry name" value="Zn_clus"/>
    <property type="match status" value="1"/>
</dbReference>
<evidence type="ECO:0000313" key="9">
    <source>
        <dbReference type="Proteomes" id="UP000774617"/>
    </source>
</evidence>
<feature type="domain" description="Zn(2)-C6 fungal-type" evidence="7">
    <location>
        <begin position="55"/>
        <end position="84"/>
    </location>
</feature>
<dbReference type="SMART" id="SM00066">
    <property type="entry name" value="GAL4"/>
    <property type="match status" value="1"/>
</dbReference>
<evidence type="ECO:0000313" key="8">
    <source>
        <dbReference type="EMBL" id="KAH7028369.1"/>
    </source>
</evidence>
<proteinExistence type="predicted"/>
<name>A0ABQ8FUX5_9PEZI</name>
<dbReference type="SUPFAM" id="SSF57701">
    <property type="entry name" value="Zn2/Cys6 DNA-binding domain"/>
    <property type="match status" value="1"/>
</dbReference>
<evidence type="ECO:0000256" key="6">
    <source>
        <dbReference type="SAM" id="MobiDB-lite"/>
    </source>
</evidence>
<dbReference type="InterPro" id="IPR036864">
    <property type="entry name" value="Zn2-C6_fun-type_DNA-bd_sf"/>
</dbReference>